<dbReference type="InterPro" id="IPR036365">
    <property type="entry name" value="PGBD-like_sf"/>
</dbReference>
<dbReference type="STRING" id="1798508.A3A35_02210"/>
<sequence length="320" mass="33332">MSLSKKLLIGSLMVSVLVPAFVLTASSAHAAALTDSQIQSILSLLQSFGADQTAVNNVNTALHGQSTAGSIAGGNIPALLITLRQGATGDDVRVIQALLAADPDVYPQGLITGIYGPLTTAAVKRFQNKHSLEQVGHVGPKTLKELNKLLNENPITFESSTSTENRNNDDKRPCAIVPPGHLIAPGWLRKNNGVTPIVPLCQTLPPGILQKLSGTTTPPTTDTAAPIMTGLIATTISTTTATITWDTDENAIGTLRYGTTTPVLSDILSQTSMESISSTTHSFALSGLVASTTHYYVAVSADAAGNTATSSEQSFITLSE</sequence>
<reference evidence="3 4" key="1">
    <citation type="journal article" date="2016" name="Nat. Commun.">
        <title>Thousands of microbial genomes shed light on interconnected biogeochemical processes in an aquifer system.</title>
        <authorList>
            <person name="Anantharaman K."/>
            <person name="Brown C.T."/>
            <person name="Hug L.A."/>
            <person name="Sharon I."/>
            <person name="Castelle C.J."/>
            <person name="Probst A.J."/>
            <person name="Thomas B.C."/>
            <person name="Singh A."/>
            <person name="Wilkins M.J."/>
            <person name="Karaoz U."/>
            <person name="Brodie E.L."/>
            <person name="Williams K.H."/>
            <person name="Hubbard S.S."/>
            <person name="Banfield J.F."/>
        </authorList>
    </citation>
    <scope>NUCLEOTIDE SEQUENCE [LARGE SCALE GENOMIC DNA]</scope>
</reference>
<dbReference type="EMBL" id="MFLV01000017">
    <property type="protein sequence ID" value="OGG71526.1"/>
    <property type="molecule type" value="Genomic_DNA"/>
</dbReference>
<name>A0A1F6ED11_9BACT</name>
<dbReference type="InterPro" id="IPR013783">
    <property type="entry name" value="Ig-like_fold"/>
</dbReference>
<feature type="signal peptide" evidence="1">
    <location>
        <begin position="1"/>
        <end position="30"/>
    </location>
</feature>
<comment type="caution">
    <text evidence="3">The sequence shown here is derived from an EMBL/GenBank/DDBJ whole genome shotgun (WGS) entry which is preliminary data.</text>
</comment>
<feature type="chain" id="PRO_5009524135" description="Peptidoglycan binding-like domain-containing protein" evidence="1">
    <location>
        <begin position="31"/>
        <end position="320"/>
    </location>
</feature>
<dbReference type="GO" id="GO:0046872">
    <property type="term" value="F:metal ion binding"/>
    <property type="evidence" value="ECO:0007669"/>
    <property type="project" value="InterPro"/>
</dbReference>
<dbReference type="InterPro" id="IPR036366">
    <property type="entry name" value="PGBDSf"/>
</dbReference>
<evidence type="ECO:0000256" key="1">
    <source>
        <dbReference type="SAM" id="SignalP"/>
    </source>
</evidence>
<protein>
    <recommendedName>
        <fullName evidence="2">Peptidoglycan binding-like domain-containing protein</fullName>
    </recommendedName>
</protein>
<proteinExistence type="predicted"/>
<feature type="domain" description="Peptidoglycan binding-like" evidence="2">
    <location>
        <begin position="88"/>
        <end position="146"/>
    </location>
</feature>
<dbReference type="SUPFAM" id="SSF47090">
    <property type="entry name" value="PGBD-like"/>
    <property type="match status" value="1"/>
</dbReference>
<dbReference type="GO" id="GO:0003993">
    <property type="term" value="F:acid phosphatase activity"/>
    <property type="evidence" value="ECO:0007669"/>
    <property type="project" value="InterPro"/>
</dbReference>
<dbReference type="Proteomes" id="UP000179115">
    <property type="component" value="Unassembled WGS sequence"/>
</dbReference>
<gene>
    <name evidence="3" type="ORF">A3A35_02210</name>
</gene>
<dbReference type="Gene3D" id="2.60.40.10">
    <property type="entry name" value="Immunoglobulins"/>
    <property type="match status" value="1"/>
</dbReference>
<dbReference type="InterPro" id="IPR002477">
    <property type="entry name" value="Peptidoglycan-bd-like"/>
</dbReference>
<evidence type="ECO:0000259" key="2">
    <source>
        <dbReference type="Pfam" id="PF01471"/>
    </source>
</evidence>
<dbReference type="Pfam" id="PF01471">
    <property type="entry name" value="PG_binding_1"/>
    <property type="match status" value="1"/>
</dbReference>
<accession>A0A1F6ED11</accession>
<organism evidence="3 4">
    <name type="scientific">Candidatus Kaiserbacteria bacterium RIFCSPLOWO2_01_FULL_51_21</name>
    <dbReference type="NCBI Taxonomy" id="1798508"/>
    <lineage>
        <taxon>Bacteria</taxon>
        <taxon>Candidatus Kaiseribacteriota</taxon>
    </lineage>
</organism>
<dbReference type="AlphaFoldDB" id="A0A1F6ED11"/>
<evidence type="ECO:0000313" key="3">
    <source>
        <dbReference type="EMBL" id="OGG71526.1"/>
    </source>
</evidence>
<evidence type="ECO:0000313" key="4">
    <source>
        <dbReference type="Proteomes" id="UP000179115"/>
    </source>
</evidence>
<dbReference type="Gene3D" id="1.10.101.10">
    <property type="entry name" value="PGBD-like superfamily/PGBD"/>
    <property type="match status" value="1"/>
</dbReference>
<dbReference type="InterPro" id="IPR008963">
    <property type="entry name" value="Purple_acid_Pase-like_N"/>
</dbReference>
<keyword evidence="1" id="KW-0732">Signal</keyword>
<dbReference type="SUPFAM" id="SSF49363">
    <property type="entry name" value="Purple acid phosphatase, N-terminal domain"/>
    <property type="match status" value="1"/>
</dbReference>